<keyword evidence="1" id="KW-0732">Signal</keyword>
<evidence type="ECO:0008006" key="4">
    <source>
        <dbReference type="Google" id="ProtNLM"/>
    </source>
</evidence>
<feature type="signal peptide" evidence="1">
    <location>
        <begin position="1"/>
        <end position="21"/>
    </location>
</feature>
<dbReference type="EMBL" id="CABFNP030000812">
    <property type="protein sequence ID" value="CAI6088069.1"/>
    <property type="molecule type" value="Genomic_DNA"/>
</dbReference>
<proteinExistence type="predicted"/>
<name>A0AA35M0X3_9HYPO</name>
<keyword evidence="3" id="KW-1185">Reference proteome</keyword>
<evidence type="ECO:0000256" key="1">
    <source>
        <dbReference type="SAM" id="SignalP"/>
    </source>
</evidence>
<comment type="caution">
    <text evidence="2">The sequence shown here is derived from an EMBL/GenBank/DDBJ whole genome shotgun (WGS) entry which is preliminary data.</text>
</comment>
<evidence type="ECO:0000313" key="3">
    <source>
        <dbReference type="Proteomes" id="UP001160390"/>
    </source>
</evidence>
<organism evidence="2 3">
    <name type="scientific">Clonostachys chloroleuca</name>
    <dbReference type="NCBI Taxonomy" id="1926264"/>
    <lineage>
        <taxon>Eukaryota</taxon>
        <taxon>Fungi</taxon>
        <taxon>Dikarya</taxon>
        <taxon>Ascomycota</taxon>
        <taxon>Pezizomycotina</taxon>
        <taxon>Sordariomycetes</taxon>
        <taxon>Hypocreomycetidae</taxon>
        <taxon>Hypocreales</taxon>
        <taxon>Bionectriaceae</taxon>
        <taxon>Clonostachys</taxon>
    </lineage>
</organism>
<feature type="chain" id="PRO_5041253410" description="Secreted protein" evidence="1">
    <location>
        <begin position="22"/>
        <end position="104"/>
    </location>
</feature>
<sequence length="104" mass="11567">MLARRLLLLSLYAEFGVCVQAQGSVCSSGIFPALKQTLGSHSEVLAYCAIVHCSTIYNKFDLSFIHGILFYIYNCRPIYNHSNDNILYIDLRGSPCGYCSCSTL</sequence>
<accession>A0AA35M0X3</accession>
<dbReference type="Proteomes" id="UP001160390">
    <property type="component" value="Unassembled WGS sequence"/>
</dbReference>
<protein>
    <recommendedName>
        <fullName evidence="4">Secreted protein</fullName>
    </recommendedName>
</protein>
<gene>
    <name evidence="2" type="ORF">CCHLO57077_00013200</name>
</gene>
<dbReference type="AlphaFoldDB" id="A0AA35M0X3"/>
<evidence type="ECO:0000313" key="2">
    <source>
        <dbReference type="EMBL" id="CAI6088069.1"/>
    </source>
</evidence>
<reference evidence="2" key="1">
    <citation type="submission" date="2023-01" db="EMBL/GenBank/DDBJ databases">
        <authorList>
            <person name="Piombo E."/>
        </authorList>
    </citation>
    <scope>NUCLEOTIDE SEQUENCE</scope>
</reference>